<dbReference type="SUPFAM" id="SSF56784">
    <property type="entry name" value="HAD-like"/>
    <property type="match status" value="1"/>
</dbReference>
<dbReference type="InterPro" id="IPR006439">
    <property type="entry name" value="HAD-SF_hydro_IA"/>
</dbReference>
<dbReference type="InterPro" id="IPR023214">
    <property type="entry name" value="HAD_sf"/>
</dbReference>
<dbReference type="SFLD" id="SFLDS00003">
    <property type="entry name" value="Haloacid_Dehalogenase"/>
    <property type="match status" value="1"/>
</dbReference>
<dbReference type="Gene3D" id="3.40.50.1000">
    <property type="entry name" value="HAD superfamily/HAD-like"/>
    <property type="match status" value="1"/>
</dbReference>
<evidence type="ECO:0000256" key="5">
    <source>
        <dbReference type="ARBA" id="ARBA00023277"/>
    </source>
</evidence>
<dbReference type="RefSeq" id="WP_214212505.1">
    <property type="nucleotide sequence ID" value="NZ_JABBFO010000002.1"/>
</dbReference>
<dbReference type="Gene3D" id="1.10.150.240">
    <property type="entry name" value="Putative phosphatase, domain 2"/>
    <property type="match status" value="1"/>
</dbReference>
<dbReference type="PANTHER" id="PTHR46193">
    <property type="entry name" value="6-PHOSPHOGLUCONATE PHOSPHATASE"/>
    <property type="match status" value="1"/>
</dbReference>
<comment type="caution">
    <text evidence="6">The sequence shown here is derived from an EMBL/GenBank/DDBJ whole genome shotgun (WGS) entry which is preliminary data.</text>
</comment>
<keyword evidence="4" id="KW-0460">Magnesium</keyword>
<dbReference type="PANTHER" id="PTHR46193:SF18">
    <property type="entry name" value="HEXITOL PHOSPHATASE B"/>
    <property type="match status" value="1"/>
</dbReference>
<keyword evidence="3" id="KW-0479">Metal-binding</keyword>
<sequence>MPTTHPIKAVIFDMDGILINSEPYWKIAEQKVFSDHGIDPSIQQKLPDTTGLRIDQVVKLWLHVAENRTANAALITQQIIEFVIEKVKAERPLLPGVHHALQLCQQSGVKIGLASASPISMITTVVTLFELHPYFITLSSAESLPYSKPHPQVYLNAAKALGVDPLQCLAIEDSVNGMIAAKAARMKVITVPAEEQAHWPIWCVADRKLSSLNALTLEMLQGKK</sequence>
<comment type="cofactor">
    <cofactor evidence="1">
        <name>Mg(2+)</name>
        <dbReference type="ChEBI" id="CHEBI:18420"/>
    </cofactor>
</comment>
<dbReference type="CDD" id="cd07505">
    <property type="entry name" value="HAD_BPGM-like"/>
    <property type="match status" value="1"/>
</dbReference>
<dbReference type="Proteomes" id="UP000786875">
    <property type="component" value="Unassembled WGS sequence"/>
</dbReference>
<evidence type="ECO:0000313" key="6">
    <source>
        <dbReference type="EMBL" id="MBT0726529.1"/>
    </source>
</evidence>
<accession>A0ABS5T2F1</accession>
<comment type="similarity">
    <text evidence="2">Belongs to the HAD-like hydrolase superfamily. CbbY/CbbZ/Gph/YieH family.</text>
</comment>
<organism evidence="6 7">
    <name type="scientific">Rosenbergiella australiborealis</name>
    <dbReference type="NCBI Taxonomy" id="1544696"/>
    <lineage>
        <taxon>Bacteria</taxon>
        <taxon>Pseudomonadati</taxon>
        <taxon>Pseudomonadota</taxon>
        <taxon>Gammaproteobacteria</taxon>
        <taxon>Enterobacterales</taxon>
        <taxon>Erwiniaceae</taxon>
        <taxon>Rosenbergiella</taxon>
    </lineage>
</organism>
<proteinExistence type="inferred from homology"/>
<keyword evidence="5" id="KW-0119">Carbohydrate metabolism</keyword>
<keyword evidence="7" id="KW-1185">Reference proteome</keyword>
<dbReference type="PRINTS" id="PR00413">
    <property type="entry name" value="HADHALOGNASE"/>
</dbReference>
<dbReference type="NCBIfam" id="TIGR01509">
    <property type="entry name" value="HAD-SF-IA-v3"/>
    <property type="match status" value="1"/>
</dbReference>
<dbReference type="SFLD" id="SFLDG01135">
    <property type="entry name" value="C1.5.6:_HAD__Beta-PGM__Phospha"/>
    <property type="match status" value="1"/>
</dbReference>
<evidence type="ECO:0000256" key="1">
    <source>
        <dbReference type="ARBA" id="ARBA00001946"/>
    </source>
</evidence>
<gene>
    <name evidence="6" type="primary">hxpB</name>
    <name evidence="6" type="ORF">HGT73_03890</name>
</gene>
<evidence type="ECO:0000256" key="4">
    <source>
        <dbReference type="ARBA" id="ARBA00022842"/>
    </source>
</evidence>
<dbReference type="InterPro" id="IPR051600">
    <property type="entry name" value="Beta-PGM-like"/>
</dbReference>
<protein>
    <submittedName>
        <fullName evidence="6">Hexitol phosphatase HxpB</fullName>
    </submittedName>
</protein>
<evidence type="ECO:0000256" key="2">
    <source>
        <dbReference type="ARBA" id="ARBA00006171"/>
    </source>
</evidence>
<dbReference type="NCBIfam" id="NF008087">
    <property type="entry name" value="PRK10826.1"/>
    <property type="match status" value="1"/>
</dbReference>
<evidence type="ECO:0000313" key="7">
    <source>
        <dbReference type="Proteomes" id="UP000786875"/>
    </source>
</evidence>
<dbReference type="InterPro" id="IPR036412">
    <property type="entry name" value="HAD-like_sf"/>
</dbReference>
<dbReference type="Pfam" id="PF00702">
    <property type="entry name" value="Hydrolase"/>
    <property type="match status" value="1"/>
</dbReference>
<name>A0ABS5T2F1_9GAMM</name>
<dbReference type="InterPro" id="IPR023198">
    <property type="entry name" value="PGP-like_dom2"/>
</dbReference>
<dbReference type="EMBL" id="JABBFO010000002">
    <property type="protein sequence ID" value="MBT0726529.1"/>
    <property type="molecule type" value="Genomic_DNA"/>
</dbReference>
<dbReference type="SFLD" id="SFLDG01129">
    <property type="entry name" value="C1.5:_HAD__Beta-PGM__Phosphata"/>
    <property type="match status" value="1"/>
</dbReference>
<reference evidence="6 7" key="1">
    <citation type="submission" date="2020-04" db="EMBL/GenBank/DDBJ databases">
        <title>Genome sequencing of Rosenbergiella species.</title>
        <authorList>
            <person name="Alvarez-Perez S."/>
            <person name="Lievens B."/>
        </authorList>
    </citation>
    <scope>NUCLEOTIDE SEQUENCE [LARGE SCALE GENOMIC DNA]</scope>
    <source>
        <strain evidence="6 7">CdVSA20.1</strain>
    </source>
</reference>
<evidence type="ECO:0000256" key="3">
    <source>
        <dbReference type="ARBA" id="ARBA00022723"/>
    </source>
</evidence>